<evidence type="ECO:0000313" key="5">
    <source>
        <dbReference type="EMBL" id="GLW65802.1"/>
    </source>
</evidence>
<dbReference type="EMBL" id="BSRZ01000011">
    <property type="protein sequence ID" value="GLW65802.1"/>
    <property type="molecule type" value="Genomic_DNA"/>
</dbReference>
<accession>A0A9W6PZZ5</accession>
<keyword evidence="6" id="KW-1185">Reference proteome</keyword>
<evidence type="ECO:0000256" key="2">
    <source>
        <dbReference type="PIRSR" id="PIRSR637460-2"/>
    </source>
</evidence>
<evidence type="ECO:0000259" key="4">
    <source>
        <dbReference type="Pfam" id="PF13472"/>
    </source>
</evidence>
<dbReference type="PANTHER" id="PTHR37981:SF1">
    <property type="entry name" value="SGNH HYDROLASE-TYPE ESTERASE DOMAIN-CONTAINING PROTEIN"/>
    <property type="match status" value="1"/>
</dbReference>
<evidence type="ECO:0000313" key="6">
    <source>
        <dbReference type="Proteomes" id="UP001165124"/>
    </source>
</evidence>
<dbReference type="CDD" id="cd01823">
    <property type="entry name" value="SEST_like"/>
    <property type="match status" value="1"/>
</dbReference>
<dbReference type="PANTHER" id="PTHR37981">
    <property type="entry name" value="LIPASE 2"/>
    <property type="match status" value="1"/>
</dbReference>
<dbReference type="Proteomes" id="UP001165124">
    <property type="component" value="Unassembled WGS sequence"/>
</dbReference>
<evidence type="ECO:0000256" key="3">
    <source>
        <dbReference type="SAM" id="SignalP"/>
    </source>
</evidence>
<dbReference type="GO" id="GO:0004806">
    <property type="term" value="F:triacylglycerol lipase activity"/>
    <property type="evidence" value="ECO:0007669"/>
    <property type="project" value="TreeGrafter"/>
</dbReference>
<dbReference type="AlphaFoldDB" id="A0A9W6PZZ5"/>
<feature type="signal peptide" evidence="3">
    <location>
        <begin position="1"/>
        <end position="27"/>
    </location>
</feature>
<comment type="caution">
    <text evidence="5">The sequence shown here is derived from an EMBL/GenBank/DDBJ whole genome shotgun (WGS) entry which is preliminary data.</text>
</comment>
<keyword evidence="3" id="KW-0732">Signal</keyword>
<feature type="domain" description="SGNH hydrolase-type esterase" evidence="4">
    <location>
        <begin position="40"/>
        <end position="276"/>
    </location>
</feature>
<proteinExistence type="predicted"/>
<feature type="active site" description="Nucleophile" evidence="1">
    <location>
        <position position="44"/>
    </location>
</feature>
<feature type="active site" evidence="1">
    <location>
        <position position="269"/>
    </location>
</feature>
<dbReference type="Pfam" id="PF13472">
    <property type="entry name" value="Lipase_GDSL_2"/>
    <property type="match status" value="1"/>
</dbReference>
<sequence>MVMRGKRILGVGAFAATLAAGTPAAVAHSVQARAGVRYVALGDSFTAGPGIPKQHGKPAGCRRSNRNYPSLVAAQLKMRLTDVSCTGARIRHLTESQRTSSGTNPPQLNALRRDTTLVTVGIGGNDIGFGEIALKCGVLSVTSPNGAPCATRYADTFNERPDRIRPLIGDMLRRIRARAPRARVLVVGYLRLLPEKRGCWPAVPVAQGDLAFLDALERDLNRVLAEQARAHGAMFVDAYRGGEGHDMCAPAQRRWVEGVLSAKNAAPIHPNAAGMREVADRVVRTLARLEQV</sequence>
<feature type="chain" id="PRO_5040891712" evidence="3">
    <location>
        <begin position="28"/>
        <end position="292"/>
    </location>
</feature>
<feature type="disulfide bond" evidence="2">
    <location>
        <begin position="199"/>
        <end position="248"/>
    </location>
</feature>
<organism evidence="5 6">
    <name type="scientific">Actinomadura rubrobrunea</name>
    <dbReference type="NCBI Taxonomy" id="115335"/>
    <lineage>
        <taxon>Bacteria</taxon>
        <taxon>Bacillati</taxon>
        <taxon>Actinomycetota</taxon>
        <taxon>Actinomycetes</taxon>
        <taxon>Streptosporangiales</taxon>
        <taxon>Thermomonosporaceae</taxon>
        <taxon>Actinomadura</taxon>
    </lineage>
</organism>
<gene>
    <name evidence="5" type="ORF">Arub01_40460</name>
</gene>
<dbReference type="InterPro" id="IPR037460">
    <property type="entry name" value="SEST-like"/>
</dbReference>
<dbReference type="InterPro" id="IPR013830">
    <property type="entry name" value="SGNH_hydro"/>
</dbReference>
<feature type="disulfide bond" evidence="2">
    <location>
        <begin position="136"/>
        <end position="149"/>
    </location>
</feature>
<keyword evidence="2" id="KW-1015">Disulfide bond</keyword>
<dbReference type="GO" id="GO:0019433">
    <property type="term" value="P:triglyceride catabolic process"/>
    <property type="evidence" value="ECO:0007669"/>
    <property type="project" value="TreeGrafter"/>
</dbReference>
<name>A0A9W6PZZ5_9ACTN</name>
<dbReference type="Gene3D" id="3.40.50.1110">
    <property type="entry name" value="SGNH hydrolase"/>
    <property type="match status" value="1"/>
</dbReference>
<feature type="disulfide bond" evidence="2">
    <location>
        <begin position="61"/>
        <end position="85"/>
    </location>
</feature>
<protein>
    <submittedName>
        <fullName evidence="5">Lipase</fullName>
    </submittedName>
</protein>
<dbReference type="InterPro" id="IPR036514">
    <property type="entry name" value="SGNH_hydro_sf"/>
</dbReference>
<evidence type="ECO:0000256" key="1">
    <source>
        <dbReference type="PIRSR" id="PIRSR637460-1"/>
    </source>
</evidence>
<reference evidence="5" key="1">
    <citation type="submission" date="2023-02" db="EMBL/GenBank/DDBJ databases">
        <title>Actinomadura rubrobrunea NBRC 14622.</title>
        <authorList>
            <person name="Ichikawa N."/>
            <person name="Sato H."/>
            <person name="Tonouchi N."/>
        </authorList>
    </citation>
    <scope>NUCLEOTIDE SEQUENCE</scope>
    <source>
        <strain evidence="5">NBRC 14622</strain>
    </source>
</reference>
<dbReference type="SUPFAM" id="SSF52266">
    <property type="entry name" value="SGNH hydrolase"/>
    <property type="match status" value="1"/>
</dbReference>